<evidence type="ECO:0000313" key="3">
    <source>
        <dbReference type="Proteomes" id="UP000054560"/>
    </source>
</evidence>
<feature type="region of interest" description="Disordered" evidence="1">
    <location>
        <begin position="79"/>
        <end position="203"/>
    </location>
</feature>
<sequence>MHILTLAIHSHTNHISIARRKNSCPIIGLTPWKETAPEAVCAPSSDVLNLFGDSQILLNALEASQPPSARMAMSSDRFNTEDLNEPPTTTASSAVPAQTTRDRRHSQAGYPKAQQVTPAARAHSGPSSARRSATVKGWQKPQYKLESGSEGDTHDCEQTLSEEALASRDTLDSGFMSQSKCSTFSKSDDELARKVNTSTRQMQ</sequence>
<feature type="compositionally biased region" description="Polar residues" evidence="1">
    <location>
        <begin position="175"/>
        <end position="185"/>
    </location>
</feature>
<feature type="non-terminal residue" evidence="2">
    <location>
        <position position="203"/>
    </location>
</feature>
<dbReference type="EMBL" id="KQ248114">
    <property type="protein sequence ID" value="KNC71795.1"/>
    <property type="molecule type" value="Genomic_DNA"/>
</dbReference>
<dbReference type="RefSeq" id="XP_014145697.1">
    <property type="nucleotide sequence ID" value="XM_014290222.1"/>
</dbReference>
<organism evidence="2 3">
    <name type="scientific">Sphaeroforma arctica JP610</name>
    <dbReference type="NCBI Taxonomy" id="667725"/>
    <lineage>
        <taxon>Eukaryota</taxon>
        <taxon>Ichthyosporea</taxon>
        <taxon>Ichthyophonida</taxon>
        <taxon>Sphaeroforma</taxon>
    </lineage>
</organism>
<reference evidence="2 3" key="1">
    <citation type="submission" date="2011-02" db="EMBL/GenBank/DDBJ databases">
        <title>The Genome Sequence of Sphaeroforma arctica JP610.</title>
        <authorList>
            <consortium name="The Broad Institute Genome Sequencing Platform"/>
            <person name="Russ C."/>
            <person name="Cuomo C."/>
            <person name="Young S.K."/>
            <person name="Zeng Q."/>
            <person name="Gargeya S."/>
            <person name="Alvarado L."/>
            <person name="Berlin A."/>
            <person name="Chapman S.B."/>
            <person name="Chen Z."/>
            <person name="Freedman E."/>
            <person name="Gellesch M."/>
            <person name="Goldberg J."/>
            <person name="Griggs A."/>
            <person name="Gujja S."/>
            <person name="Heilman E."/>
            <person name="Heiman D."/>
            <person name="Howarth C."/>
            <person name="Mehta T."/>
            <person name="Neiman D."/>
            <person name="Pearson M."/>
            <person name="Roberts A."/>
            <person name="Saif S."/>
            <person name="Shea T."/>
            <person name="Shenoy N."/>
            <person name="Sisk P."/>
            <person name="Stolte C."/>
            <person name="Sykes S."/>
            <person name="White J."/>
            <person name="Yandava C."/>
            <person name="Burger G."/>
            <person name="Gray M.W."/>
            <person name="Holland P.W.H."/>
            <person name="King N."/>
            <person name="Lang F.B.F."/>
            <person name="Roger A.J."/>
            <person name="Ruiz-Trillo I."/>
            <person name="Haas B."/>
            <person name="Nusbaum C."/>
            <person name="Birren B."/>
        </authorList>
    </citation>
    <scope>NUCLEOTIDE SEQUENCE [LARGE SCALE GENOMIC DNA]</scope>
    <source>
        <strain evidence="2 3">JP610</strain>
    </source>
</reference>
<dbReference type="AlphaFoldDB" id="A0A0L0F502"/>
<dbReference type="GeneID" id="25916167"/>
<keyword evidence="3" id="KW-1185">Reference proteome</keyword>
<protein>
    <submittedName>
        <fullName evidence="2">Uncharacterized protein</fullName>
    </submittedName>
</protein>
<proteinExistence type="predicted"/>
<feature type="compositionally biased region" description="Polar residues" evidence="1">
    <location>
        <begin position="86"/>
        <end position="99"/>
    </location>
</feature>
<evidence type="ECO:0000256" key="1">
    <source>
        <dbReference type="SAM" id="MobiDB-lite"/>
    </source>
</evidence>
<dbReference type="Proteomes" id="UP000054560">
    <property type="component" value="Unassembled WGS sequence"/>
</dbReference>
<gene>
    <name evidence="2" type="ORF">SARC_15663</name>
</gene>
<name>A0A0L0F502_9EUKA</name>
<accession>A0A0L0F502</accession>
<evidence type="ECO:0000313" key="2">
    <source>
        <dbReference type="EMBL" id="KNC71795.1"/>
    </source>
</evidence>